<dbReference type="PANTHER" id="PTHR30136">
    <property type="entry name" value="HELIX-TURN-HELIX TRANSCRIPTIONAL REGULATOR, ICLR FAMILY"/>
    <property type="match status" value="1"/>
</dbReference>
<dbReference type="InterPro" id="IPR029016">
    <property type="entry name" value="GAF-like_dom_sf"/>
</dbReference>
<dbReference type="InterPro" id="IPR014757">
    <property type="entry name" value="Tscrpt_reg_IclR_C"/>
</dbReference>
<proteinExistence type="predicted"/>
<dbReference type="FunFam" id="1.10.10.10:FF:000056">
    <property type="entry name" value="IclR family transcriptional regulator"/>
    <property type="match status" value="1"/>
</dbReference>
<evidence type="ECO:0000256" key="3">
    <source>
        <dbReference type="ARBA" id="ARBA00023163"/>
    </source>
</evidence>
<dbReference type="InterPro" id="IPR036388">
    <property type="entry name" value="WH-like_DNA-bd_sf"/>
</dbReference>
<dbReference type="SUPFAM" id="SSF55781">
    <property type="entry name" value="GAF domain-like"/>
    <property type="match status" value="1"/>
</dbReference>
<evidence type="ECO:0000259" key="5">
    <source>
        <dbReference type="PROSITE" id="PS51078"/>
    </source>
</evidence>
<evidence type="ECO:0000256" key="1">
    <source>
        <dbReference type="ARBA" id="ARBA00023015"/>
    </source>
</evidence>
<dbReference type="InterPro" id="IPR036390">
    <property type="entry name" value="WH_DNA-bd_sf"/>
</dbReference>
<dbReference type="Proteomes" id="UP000294614">
    <property type="component" value="Unassembled WGS sequence"/>
</dbReference>
<dbReference type="AlphaFoldDB" id="A0A4R1K5S1"/>
<dbReference type="PANTHER" id="PTHR30136:SF24">
    <property type="entry name" value="HTH-TYPE TRANSCRIPTIONAL REPRESSOR ALLR"/>
    <property type="match status" value="1"/>
</dbReference>
<keyword evidence="7" id="KW-1185">Reference proteome</keyword>
<keyword evidence="2" id="KW-0238">DNA-binding</keyword>
<evidence type="ECO:0000259" key="4">
    <source>
        <dbReference type="PROSITE" id="PS51077"/>
    </source>
</evidence>
<organism evidence="6 7">
    <name type="scientific">Seleniivibrio woodruffii</name>
    <dbReference type="NCBI Taxonomy" id="1078050"/>
    <lineage>
        <taxon>Bacteria</taxon>
        <taxon>Pseudomonadati</taxon>
        <taxon>Deferribacterota</taxon>
        <taxon>Deferribacteres</taxon>
        <taxon>Deferribacterales</taxon>
        <taxon>Geovibrionaceae</taxon>
        <taxon>Seleniivibrio</taxon>
    </lineage>
</organism>
<dbReference type="InterPro" id="IPR005471">
    <property type="entry name" value="Tscrpt_reg_IclR_N"/>
</dbReference>
<evidence type="ECO:0000313" key="6">
    <source>
        <dbReference type="EMBL" id="TCK59514.1"/>
    </source>
</evidence>
<feature type="domain" description="IclR-ED" evidence="5">
    <location>
        <begin position="75"/>
        <end position="259"/>
    </location>
</feature>
<dbReference type="Pfam" id="PF01614">
    <property type="entry name" value="IclR_C"/>
    <property type="match status" value="1"/>
</dbReference>
<dbReference type="Gene3D" id="1.10.10.10">
    <property type="entry name" value="Winged helix-like DNA-binding domain superfamily/Winged helix DNA-binding domain"/>
    <property type="match status" value="1"/>
</dbReference>
<feature type="domain" description="HTH iclR-type" evidence="4">
    <location>
        <begin position="10"/>
        <end position="74"/>
    </location>
</feature>
<dbReference type="PROSITE" id="PS51078">
    <property type="entry name" value="ICLR_ED"/>
    <property type="match status" value="1"/>
</dbReference>
<dbReference type="PROSITE" id="PS51077">
    <property type="entry name" value="HTH_ICLR"/>
    <property type="match status" value="1"/>
</dbReference>
<name>A0A4R1K5S1_9BACT</name>
<evidence type="ECO:0000313" key="7">
    <source>
        <dbReference type="Proteomes" id="UP000294614"/>
    </source>
</evidence>
<dbReference type="RefSeq" id="WP_132874421.1">
    <property type="nucleotide sequence ID" value="NZ_JAJUHT010000008.1"/>
</dbReference>
<evidence type="ECO:0000256" key="2">
    <source>
        <dbReference type="ARBA" id="ARBA00023125"/>
    </source>
</evidence>
<protein>
    <submittedName>
        <fullName evidence="6">IclR family transcriptional regulator</fullName>
    </submittedName>
</protein>
<comment type="caution">
    <text evidence="6">The sequence shown here is derived from an EMBL/GenBank/DDBJ whole genome shotgun (WGS) entry which is preliminary data.</text>
</comment>
<sequence>MGYKPDVKPVQSVYHALQLFEVFRNAENKDEFGVTELSKSLGLHKNNVFRLLATLASRGYIEQNLNTENYRLGIGIFNLGQKFVNKLGILKLARPFMEKIVSDVNESVYIGILREGNVIYLDIAETNLPVRVVSRVGKDVPAYCTAIGKVQLAFSSEEEINKIYMGARLKRYTDNTITSLPVLKKELKRVAVDNYAFDNEEFEHRVRCIAVPVKDYLGVPVAALSVTGPAYRMTDHRMEKEILPIARKYAREISKRLGYHEL</sequence>
<dbReference type="SUPFAM" id="SSF46785">
    <property type="entry name" value="Winged helix' DNA-binding domain"/>
    <property type="match status" value="1"/>
</dbReference>
<dbReference type="Gene3D" id="3.30.450.40">
    <property type="match status" value="1"/>
</dbReference>
<dbReference type="GO" id="GO:0003700">
    <property type="term" value="F:DNA-binding transcription factor activity"/>
    <property type="evidence" value="ECO:0007669"/>
    <property type="project" value="TreeGrafter"/>
</dbReference>
<gene>
    <name evidence="6" type="ORF">C8D98_2448</name>
</gene>
<keyword evidence="1" id="KW-0805">Transcription regulation</keyword>
<dbReference type="GO" id="GO:0003677">
    <property type="term" value="F:DNA binding"/>
    <property type="evidence" value="ECO:0007669"/>
    <property type="project" value="UniProtKB-KW"/>
</dbReference>
<dbReference type="SMART" id="SM00346">
    <property type="entry name" value="HTH_ICLR"/>
    <property type="match status" value="1"/>
</dbReference>
<keyword evidence="3" id="KW-0804">Transcription</keyword>
<dbReference type="GO" id="GO:0045892">
    <property type="term" value="P:negative regulation of DNA-templated transcription"/>
    <property type="evidence" value="ECO:0007669"/>
    <property type="project" value="TreeGrafter"/>
</dbReference>
<dbReference type="InterPro" id="IPR050707">
    <property type="entry name" value="HTH_MetabolicPath_Reg"/>
</dbReference>
<dbReference type="EMBL" id="SMGG01000006">
    <property type="protein sequence ID" value="TCK59514.1"/>
    <property type="molecule type" value="Genomic_DNA"/>
</dbReference>
<dbReference type="Pfam" id="PF09339">
    <property type="entry name" value="HTH_IclR"/>
    <property type="match status" value="1"/>
</dbReference>
<reference evidence="6 7" key="1">
    <citation type="submission" date="2019-03" db="EMBL/GenBank/DDBJ databases">
        <title>Genomic Encyclopedia of Type Strains, Phase IV (KMG-IV): sequencing the most valuable type-strain genomes for metagenomic binning, comparative biology and taxonomic classification.</title>
        <authorList>
            <person name="Goeker M."/>
        </authorList>
    </citation>
    <scope>NUCLEOTIDE SEQUENCE [LARGE SCALE GENOMIC DNA]</scope>
    <source>
        <strain evidence="6 7">DSM 24984</strain>
    </source>
</reference>
<dbReference type="OrthoDB" id="13103at2"/>
<accession>A0A4R1K5S1</accession>